<evidence type="ECO:0000259" key="2">
    <source>
        <dbReference type="Pfam" id="PF04030"/>
    </source>
</evidence>
<dbReference type="PANTHER" id="PTHR43762:SF1">
    <property type="entry name" value="D-ARABINONO-1,4-LACTONE OXIDASE"/>
    <property type="match status" value="1"/>
</dbReference>
<keyword evidence="1" id="KW-0560">Oxidoreductase</keyword>
<dbReference type="GO" id="GO:0003885">
    <property type="term" value="F:D-arabinono-1,4-lactone oxidase activity"/>
    <property type="evidence" value="ECO:0007669"/>
    <property type="project" value="InterPro"/>
</dbReference>
<evidence type="ECO:0000313" key="3">
    <source>
        <dbReference type="EMBL" id="RKL23012.1"/>
    </source>
</evidence>
<dbReference type="Pfam" id="PF04030">
    <property type="entry name" value="ALO"/>
    <property type="match status" value="1"/>
</dbReference>
<dbReference type="Gene3D" id="3.30.43.10">
    <property type="entry name" value="Uridine Diphospho-n-acetylenolpyruvylglucosamine Reductase, domain 2"/>
    <property type="match status" value="1"/>
</dbReference>
<evidence type="ECO:0000313" key="4">
    <source>
        <dbReference type="Proteomes" id="UP000285860"/>
    </source>
</evidence>
<dbReference type="GO" id="GO:0016020">
    <property type="term" value="C:membrane"/>
    <property type="evidence" value="ECO:0007669"/>
    <property type="project" value="InterPro"/>
</dbReference>
<dbReference type="PANTHER" id="PTHR43762">
    <property type="entry name" value="L-GULONOLACTONE OXIDASE"/>
    <property type="match status" value="1"/>
</dbReference>
<reference evidence="3 4" key="1">
    <citation type="journal article" date="2018" name="Sci. Rep.">
        <title>Characterisation of pathogen-specific regions and novel effector candidates in Fusarium oxysporum f. sp. cepae.</title>
        <authorList>
            <person name="Armitage A.D."/>
            <person name="Taylor A."/>
            <person name="Sobczyk M.K."/>
            <person name="Baxter L."/>
            <person name="Greenfield B.P."/>
            <person name="Bates H.J."/>
            <person name="Wilson F."/>
            <person name="Jackson A.C."/>
            <person name="Ott S."/>
            <person name="Harrison R.J."/>
            <person name="Clarkson J.P."/>
        </authorList>
    </citation>
    <scope>NUCLEOTIDE SEQUENCE [LARGE SCALE GENOMIC DNA]</scope>
    <source>
        <strain evidence="3 4">Fo_A28</strain>
    </source>
</reference>
<accession>A0A420S157</accession>
<dbReference type="SUPFAM" id="SSF56176">
    <property type="entry name" value="FAD-binding/transporter-associated domain-like"/>
    <property type="match status" value="1"/>
</dbReference>
<dbReference type="EMBL" id="MRCY01000004">
    <property type="protein sequence ID" value="RKL23012.1"/>
    <property type="molecule type" value="Genomic_DNA"/>
</dbReference>
<dbReference type="InterPro" id="IPR016167">
    <property type="entry name" value="FAD-bd_PCMH_sub1"/>
</dbReference>
<dbReference type="Proteomes" id="UP000285860">
    <property type="component" value="Unassembled WGS sequence"/>
</dbReference>
<dbReference type="AlphaFoldDB" id="A0A420S157"/>
<protein>
    <recommendedName>
        <fullName evidence="2">D-arabinono-1,4-lactone oxidase C-terminal domain-containing protein</fullName>
    </recommendedName>
</protein>
<dbReference type="VEuPathDB" id="FungiDB:FOXG_07143"/>
<sequence>MTLLTNWNDEIRFEVADDRFERPVQVRNVQAIARRAFDQHQRVIAIGAMHSATDFIVGTGIVISMENRARVLSVDKGRADCYRRRRRDSAAAVCPLEKAPSPASCGPGIWRLPGPGVTAIGSRSANIMSIDTLYPNPKDPMWTEFRLAFNKVAILRGGIPHINKTRDGAINYFAQAHDLDSIRQFLQIRRQLDPNNLFLNKFFRTIFDGYL</sequence>
<comment type="caution">
    <text evidence="3">The sequence shown here is derived from an EMBL/GenBank/DDBJ whole genome shotgun (WGS) entry which is preliminary data.</text>
</comment>
<name>A0A420S157_FUSOX</name>
<gene>
    <name evidence="3" type="ORF">BFJ68_g1216</name>
</gene>
<evidence type="ECO:0000256" key="1">
    <source>
        <dbReference type="ARBA" id="ARBA00023002"/>
    </source>
</evidence>
<feature type="domain" description="D-arabinono-1,4-lactone oxidase C-terminal" evidence="2">
    <location>
        <begin position="134"/>
        <end position="204"/>
    </location>
</feature>
<proteinExistence type="predicted"/>
<dbReference type="InterPro" id="IPR007173">
    <property type="entry name" value="ALO_C"/>
</dbReference>
<dbReference type="GO" id="GO:0050660">
    <property type="term" value="F:flavin adenine dinucleotide binding"/>
    <property type="evidence" value="ECO:0007669"/>
    <property type="project" value="InterPro"/>
</dbReference>
<organism evidence="3 4">
    <name type="scientific">Fusarium oxysporum</name>
    <name type="common">Fusarium vascular wilt</name>
    <dbReference type="NCBI Taxonomy" id="5507"/>
    <lineage>
        <taxon>Eukaryota</taxon>
        <taxon>Fungi</taxon>
        <taxon>Dikarya</taxon>
        <taxon>Ascomycota</taxon>
        <taxon>Pezizomycotina</taxon>
        <taxon>Sordariomycetes</taxon>
        <taxon>Hypocreomycetidae</taxon>
        <taxon>Hypocreales</taxon>
        <taxon>Nectriaceae</taxon>
        <taxon>Fusarium</taxon>
        <taxon>Fusarium oxysporum species complex</taxon>
    </lineage>
</organism>
<dbReference type="InterPro" id="IPR010031">
    <property type="entry name" value="FAD_lactone_oxidase-like"/>
</dbReference>
<dbReference type="InterPro" id="IPR036318">
    <property type="entry name" value="FAD-bd_PCMH-like_sf"/>
</dbReference>